<gene>
    <name evidence="2" type="ORF">TOLI1172_LOCUS3722</name>
</gene>
<name>A0A7S0ZEL1_9RHOD</name>
<protein>
    <submittedName>
        <fullName evidence="2">Uncharacterized protein</fullName>
    </submittedName>
</protein>
<dbReference type="AlphaFoldDB" id="A0A7S0ZEL1"/>
<organism evidence="2">
    <name type="scientific">Timspurckia oligopyrenoides</name>
    <dbReference type="NCBI Taxonomy" id="708627"/>
    <lineage>
        <taxon>Eukaryota</taxon>
        <taxon>Rhodophyta</taxon>
        <taxon>Bangiophyceae</taxon>
        <taxon>Porphyridiales</taxon>
        <taxon>Porphyridiaceae</taxon>
        <taxon>Timspurckia</taxon>
    </lineage>
</organism>
<proteinExistence type="predicted"/>
<sequence>MLEKRLDALNLAVNCIRLCGDRVVFCGDVSLLNSNPKIETDLKGTHALIQPNESEETSMMTEEEEEEEEEGEEESLKTLVQNAVGNVGKSAIKSGVFVVTLDDVQKMRVLVKSQLLLSRRVLYSSVKGREVWSVFQLELFQDSAQSVDSVVHALSQAVVWTRTKQCFGVTVV</sequence>
<dbReference type="EMBL" id="HBFP01005252">
    <property type="protein sequence ID" value="CAD8819333.1"/>
    <property type="molecule type" value="Transcribed_RNA"/>
</dbReference>
<feature type="compositionally biased region" description="Acidic residues" evidence="1">
    <location>
        <begin position="53"/>
        <end position="73"/>
    </location>
</feature>
<accession>A0A7S0ZEL1</accession>
<evidence type="ECO:0000256" key="1">
    <source>
        <dbReference type="SAM" id="MobiDB-lite"/>
    </source>
</evidence>
<evidence type="ECO:0000313" key="2">
    <source>
        <dbReference type="EMBL" id="CAD8819333.1"/>
    </source>
</evidence>
<reference evidence="2" key="1">
    <citation type="submission" date="2021-01" db="EMBL/GenBank/DDBJ databases">
        <authorList>
            <person name="Corre E."/>
            <person name="Pelletier E."/>
            <person name="Niang G."/>
            <person name="Scheremetjew M."/>
            <person name="Finn R."/>
            <person name="Kale V."/>
            <person name="Holt S."/>
            <person name="Cochrane G."/>
            <person name="Meng A."/>
            <person name="Brown T."/>
            <person name="Cohen L."/>
        </authorList>
    </citation>
    <scope>NUCLEOTIDE SEQUENCE</scope>
    <source>
        <strain evidence="2">CCMP3278</strain>
    </source>
</reference>
<feature type="region of interest" description="Disordered" evidence="1">
    <location>
        <begin position="52"/>
        <end position="75"/>
    </location>
</feature>